<dbReference type="EC" id="3.1.3.48" evidence="2"/>
<evidence type="ECO:0000256" key="5">
    <source>
        <dbReference type="ARBA" id="ARBA00022801"/>
    </source>
</evidence>
<dbReference type="GO" id="GO:0048666">
    <property type="term" value="P:neuron development"/>
    <property type="evidence" value="ECO:0007669"/>
    <property type="project" value="UniProtKB-ARBA"/>
</dbReference>
<evidence type="ECO:0000259" key="12">
    <source>
        <dbReference type="PROSITE" id="PS50056"/>
    </source>
</evidence>
<keyword evidence="4" id="KW-0732">Signal</keyword>
<comment type="caution">
    <text evidence="13">The sequence shown here is derived from an EMBL/GenBank/DDBJ whole genome shotgun (WGS) entry which is preliminary data.</text>
</comment>
<feature type="domain" description="Tyrosine specific protein phosphatases" evidence="12">
    <location>
        <begin position="226"/>
        <end position="287"/>
    </location>
</feature>
<evidence type="ECO:0000256" key="3">
    <source>
        <dbReference type="ARBA" id="ARBA00022692"/>
    </source>
</evidence>
<sequence length="287" mass="33761">MRRRRVCLIHKKDMDAGRKNCCVHCLPNSLIETSRPVKLKHFASHYRFMAAYSGYYFSKEYKALKHVGHDLQHGAADLPVNRPKNRFVNILPYDHSRFKLQPTEGSDYINANFVSGYNSPWEFIVTQGPLSSTRYDFWRMCWESNSRAIVMLTRCIEKGLTKCDHYWPYDTQPVYYGDIQVTILNESQFPDWNISEFRVCKGYESRVVRHFHFNTWPDFGVPNPPQTLVRFVRSFRERLYPDQKPIVVHCSAGVGRSGTFIALDRILFSIRTSNYVDIFGIIYEMRL</sequence>
<name>A0AAE1Q7D9_9EUCA</name>
<evidence type="ECO:0000259" key="11">
    <source>
        <dbReference type="PROSITE" id="PS50055"/>
    </source>
</evidence>
<organism evidence="13 14">
    <name type="scientific">Petrolisthes manimaculis</name>
    <dbReference type="NCBI Taxonomy" id="1843537"/>
    <lineage>
        <taxon>Eukaryota</taxon>
        <taxon>Metazoa</taxon>
        <taxon>Ecdysozoa</taxon>
        <taxon>Arthropoda</taxon>
        <taxon>Crustacea</taxon>
        <taxon>Multicrustacea</taxon>
        <taxon>Malacostraca</taxon>
        <taxon>Eumalacostraca</taxon>
        <taxon>Eucarida</taxon>
        <taxon>Decapoda</taxon>
        <taxon>Pleocyemata</taxon>
        <taxon>Anomura</taxon>
        <taxon>Galatheoidea</taxon>
        <taxon>Porcellanidae</taxon>
        <taxon>Petrolisthes</taxon>
    </lineage>
</organism>
<evidence type="ECO:0000256" key="4">
    <source>
        <dbReference type="ARBA" id="ARBA00022729"/>
    </source>
</evidence>
<dbReference type="GO" id="GO:0004725">
    <property type="term" value="F:protein tyrosine phosphatase activity"/>
    <property type="evidence" value="ECO:0007669"/>
    <property type="project" value="UniProtKB-EC"/>
</dbReference>
<dbReference type="PROSITE" id="PS00383">
    <property type="entry name" value="TYR_PHOSPHATASE_1"/>
    <property type="match status" value="1"/>
</dbReference>
<reference evidence="13" key="1">
    <citation type="submission" date="2023-11" db="EMBL/GenBank/DDBJ databases">
        <title>Genome assemblies of two species of porcelain crab, Petrolisthes cinctipes and Petrolisthes manimaculis (Anomura: Porcellanidae).</title>
        <authorList>
            <person name="Angst P."/>
        </authorList>
    </citation>
    <scope>NUCLEOTIDE SEQUENCE</scope>
    <source>
        <strain evidence="13">PB745_02</strain>
        <tissue evidence="13">Gill</tissue>
    </source>
</reference>
<dbReference type="PANTHER" id="PTHR46957:SF3">
    <property type="entry name" value="CYTOKINE RECEPTOR"/>
    <property type="match status" value="1"/>
</dbReference>
<dbReference type="SMART" id="SM00194">
    <property type="entry name" value="PTPc"/>
    <property type="match status" value="1"/>
</dbReference>
<dbReference type="FunFam" id="3.90.190.10:FF:000009">
    <property type="entry name" value="Receptor-type tyrosine-protein phosphatase beta"/>
    <property type="match status" value="1"/>
</dbReference>
<dbReference type="InterPro" id="IPR003595">
    <property type="entry name" value="Tyr_Pase_cat"/>
</dbReference>
<evidence type="ECO:0000256" key="9">
    <source>
        <dbReference type="ARBA" id="ARBA00023180"/>
    </source>
</evidence>
<dbReference type="PROSITE" id="PS50055">
    <property type="entry name" value="TYR_PHOSPHATASE_PTP"/>
    <property type="match status" value="1"/>
</dbReference>
<dbReference type="PRINTS" id="PR00700">
    <property type="entry name" value="PRTYPHPHTASE"/>
</dbReference>
<dbReference type="Proteomes" id="UP001292094">
    <property type="component" value="Unassembled WGS sequence"/>
</dbReference>
<gene>
    <name evidence="13" type="ORF">Pmani_008007</name>
</gene>
<dbReference type="SMART" id="SM00404">
    <property type="entry name" value="PTPc_motif"/>
    <property type="match status" value="1"/>
</dbReference>
<proteinExistence type="predicted"/>
<keyword evidence="14" id="KW-1185">Reference proteome</keyword>
<keyword evidence="5" id="KW-0378">Hydrolase</keyword>
<evidence type="ECO:0000256" key="2">
    <source>
        <dbReference type="ARBA" id="ARBA00013064"/>
    </source>
</evidence>
<dbReference type="AlphaFoldDB" id="A0AAE1Q7D9"/>
<accession>A0AAE1Q7D9</accession>
<dbReference type="InterPro" id="IPR000387">
    <property type="entry name" value="Tyr_Pase_dom"/>
</dbReference>
<evidence type="ECO:0000256" key="6">
    <source>
        <dbReference type="ARBA" id="ARBA00022912"/>
    </source>
</evidence>
<dbReference type="SUPFAM" id="SSF52799">
    <property type="entry name" value="(Phosphotyrosine protein) phosphatases II"/>
    <property type="match status" value="1"/>
</dbReference>
<dbReference type="InterPro" id="IPR000242">
    <property type="entry name" value="PTP_cat"/>
</dbReference>
<evidence type="ECO:0000256" key="10">
    <source>
        <dbReference type="ARBA" id="ARBA00051722"/>
    </source>
</evidence>
<dbReference type="InterPro" id="IPR016130">
    <property type="entry name" value="Tyr_Pase_AS"/>
</dbReference>
<evidence type="ECO:0000256" key="8">
    <source>
        <dbReference type="ARBA" id="ARBA00023136"/>
    </source>
</evidence>
<evidence type="ECO:0000256" key="7">
    <source>
        <dbReference type="ARBA" id="ARBA00022989"/>
    </source>
</evidence>
<dbReference type="EMBL" id="JAWZYT010000609">
    <property type="protein sequence ID" value="KAK4321179.1"/>
    <property type="molecule type" value="Genomic_DNA"/>
</dbReference>
<dbReference type="GO" id="GO:0016020">
    <property type="term" value="C:membrane"/>
    <property type="evidence" value="ECO:0007669"/>
    <property type="project" value="UniProtKB-SubCell"/>
</dbReference>
<comment type="catalytic activity">
    <reaction evidence="10">
        <text>O-phospho-L-tyrosyl-[protein] + H2O = L-tyrosyl-[protein] + phosphate</text>
        <dbReference type="Rhea" id="RHEA:10684"/>
        <dbReference type="Rhea" id="RHEA-COMP:10136"/>
        <dbReference type="Rhea" id="RHEA-COMP:20101"/>
        <dbReference type="ChEBI" id="CHEBI:15377"/>
        <dbReference type="ChEBI" id="CHEBI:43474"/>
        <dbReference type="ChEBI" id="CHEBI:46858"/>
        <dbReference type="ChEBI" id="CHEBI:61978"/>
        <dbReference type="EC" id="3.1.3.48"/>
    </reaction>
</comment>
<dbReference type="InterPro" id="IPR029021">
    <property type="entry name" value="Prot-tyrosine_phosphatase-like"/>
</dbReference>
<evidence type="ECO:0000313" key="13">
    <source>
        <dbReference type="EMBL" id="KAK4321179.1"/>
    </source>
</evidence>
<evidence type="ECO:0000256" key="1">
    <source>
        <dbReference type="ARBA" id="ARBA00004479"/>
    </source>
</evidence>
<dbReference type="InterPro" id="IPR050713">
    <property type="entry name" value="RTP_Phos/Ushers"/>
</dbReference>
<dbReference type="Gene3D" id="3.90.190.10">
    <property type="entry name" value="Protein tyrosine phosphatase superfamily"/>
    <property type="match status" value="1"/>
</dbReference>
<keyword evidence="3" id="KW-0812">Transmembrane</keyword>
<feature type="domain" description="Tyrosine-protein phosphatase" evidence="11">
    <location>
        <begin position="57"/>
        <end position="287"/>
    </location>
</feature>
<dbReference type="PROSITE" id="PS50056">
    <property type="entry name" value="TYR_PHOSPHATASE_2"/>
    <property type="match status" value="1"/>
</dbReference>
<keyword evidence="7" id="KW-1133">Transmembrane helix</keyword>
<dbReference type="Pfam" id="PF00102">
    <property type="entry name" value="Y_phosphatase"/>
    <property type="match status" value="1"/>
</dbReference>
<evidence type="ECO:0000313" key="14">
    <source>
        <dbReference type="Proteomes" id="UP001292094"/>
    </source>
</evidence>
<protein>
    <recommendedName>
        <fullName evidence="2">protein-tyrosine-phosphatase</fullName>
        <ecNumber evidence="2">3.1.3.48</ecNumber>
    </recommendedName>
</protein>
<dbReference type="PANTHER" id="PTHR46957">
    <property type="entry name" value="CYTOKINE RECEPTOR"/>
    <property type="match status" value="1"/>
</dbReference>
<keyword evidence="9" id="KW-0325">Glycoprotein</keyword>
<comment type="subcellular location">
    <subcellularLocation>
        <location evidence="1">Membrane</location>
        <topology evidence="1">Single-pass type I membrane protein</topology>
    </subcellularLocation>
</comment>
<keyword evidence="6" id="KW-0904">Protein phosphatase</keyword>
<keyword evidence="8" id="KW-0472">Membrane</keyword>